<evidence type="ECO:0000256" key="2">
    <source>
        <dbReference type="ARBA" id="ARBA00022525"/>
    </source>
</evidence>
<feature type="chain" id="PRO_5024510432" description="Pentraxin family member" evidence="9">
    <location>
        <begin position="22"/>
        <end position="219"/>
    </location>
</feature>
<dbReference type="STRING" id="9838.ENSCDRP00005015021"/>
<dbReference type="InterPro" id="IPR030476">
    <property type="entry name" value="Pentaxin_CS"/>
</dbReference>
<name>A0A5N4CP55_CAMDR</name>
<keyword evidence="12" id="KW-1185">Reference proteome</keyword>
<dbReference type="GO" id="GO:0005615">
    <property type="term" value="C:extracellular space"/>
    <property type="evidence" value="ECO:0007669"/>
    <property type="project" value="TreeGrafter"/>
</dbReference>
<sequence>MEKLLPGVLLLVFLSEGMTHSDLGGKAFIFPEESNTAYVSLIPRLKKPLKNFTLCLKAFTDLSRSYSLFSYSTKSRDNELLLFVSKVGEYMLHVGNAAVTFKVPPSPYAPVHLCASWESASGIAELWVNGKPMGRKGLQKGYYVKQEASIILGQEQDSFGGSFDAKQSFVGEIWDVSLWDRVVPLRDMCASCYSGNVLSWQALTYKDKGYVVVKPKLWA</sequence>
<dbReference type="Gene3D" id="2.60.120.200">
    <property type="match status" value="1"/>
</dbReference>
<evidence type="ECO:0000256" key="7">
    <source>
        <dbReference type="ARBA" id="ARBA00038102"/>
    </source>
</evidence>
<reference evidence="11 12" key="1">
    <citation type="journal article" date="2019" name="Mol. Ecol. Resour.">
        <title>Improving Illumina assemblies with Hi-C and long reads: an example with the North African dromedary.</title>
        <authorList>
            <person name="Elbers J.P."/>
            <person name="Rogers M.F."/>
            <person name="Perelman P.L."/>
            <person name="Proskuryakova A.A."/>
            <person name="Serdyukova N.A."/>
            <person name="Johnson W.E."/>
            <person name="Horin P."/>
            <person name="Corander J."/>
            <person name="Murphy D."/>
            <person name="Burger P.A."/>
        </authorList>
    </citation>
    <scope>NUCLEOTIDE SEQUENCE [LARGE SCALE GENOMIC DNA]</scope>
    <source>
        <strain evidence="11">Drom800</strain>
        <tissue evidence="11">Blood</tissue>
    </source>
</reference>
<dbReference type="PROSITE" id="PS00289">
    <property type="entry name" value="PTX_1"/>
    <property type="match status" value="1"/>
</dbReference>
<gene>
    <name evidence="11" type="ORF">Cadr_000024589</name>
</gene>
<evidence type="ECO:0000256" key="6">
    <source>
        <dbReference type="ARBA" id="ARBA00023157"/>
    </source>
</evidence>
<comment type="subunit">
    <text evidence="9">Homopentamer. Pentaxin (or pentraxin) have a discoid arrangement of 5 non-covalently bound subunits.</text>
</comment>
<dbReference type="SMART" id="SM00159">
    <property type="entry name" value="PTX"/>
    <property type="match status" value="1"/>
</dbReference>
<dbReference type="InterPro" id="IPR013320">
    <property type="entry name" value="ConA-like_dom_sf"/>
</dbReference>
<evidence type="ECO:0000313" key="11">
    <source>
        <dbReference type="EMBL" id="KAB1260733.1"/>
    </source>
</evidence>
<dbReference type="Pfam" id="PF00354">
    <property type="entry name" value="Pentaxin"/>
    <property type="match status" value="1"/>
</dbReference>
<keyword evidence="4 9" id="KW-0732">Signal</keyword>
<dbReference type="EMBL" id="JWIN03000021">
    <property type="protein sequence ID" value="KAB1260733.1"/>
    <property type="molecule type" value="Genomic_DNA"/>
</dbReference>
<feature type="signal peptide" evidence="9">
    <location>
        <begin position="1"/>
        <end position="21"/>
    </location>
</feature>
<feature type="domain" description="Pentraxin (PTX)" evidence="10">
    <location>
        <begin position="24"/>
        <end position="219"/>
    </location>
</feature>
<evidence type="ECO:0000256" key="8">
    <source>
        <dbReference type="PROSITE-ProRule" id="PRU01172"/>
    </source>
</evidence>
<dbReference type="Proteomes" id="UP000299084">
    <property type="component" value="Unassembled WGS sequence"/>
</dbReference>
<dbReference type="PRINTS" id="PR00895">
    <property type="entry name" value="PENTAXIN"/>
</dbReference>
<dbReference type="FunFam" id="2.60.120.200:FF:000070">
    <property type="entry name" value="Serum amyloid P-component"/>
    <property type="match status" value="1"/>
</dbReference>
<comment type="cofactor">
    <cofactor evidence="9">
        <name>Ca(2+)</name>
        <dbReference type="ChEBI" id="CHEBI:29108"/>
    </cofactor>
    <text evidence="9">Binds 2 calcium ions per subunit.</text>
</comment>
<comment type="similarity">
    <text evidence="7 9">Belongs to the pentraxin family.</text>
</comment>
<proteinExistence type="inferred from homology"/>
<evidence type="ECO:0000256" key="3">
    <source>
        <dbReference type="ARBA" id="ARBA00022723"/>
    </source>
</evidence>
<dbReference type="InterPro" id="IPR001759">
    <property type="entry name" value="PTX_dom"/>
</dbReference>
<keyword evidence="3 9" id="KW-0479">Metal-binding</keyword>
<keyword evidence="6 8" id="KW-1015">Disulfide bond</keyword>
<comment type="caution">
    <text evidence="11">The sequence shown here is derived from an EMBL/GenBank/DDBJ whole genome shotgun (WGS) entry which is preliminary data.</text>
</comment>
<dbReference type="OrthoDB" id="547680at2759"/>
<dbReference type="GO" id="GO:0045087">
    <property type="term" value="P:innate immune response"/>
    <property type="evidence" value="ECO:0007669"/>
    <property type="project" value="TreeGrafter"/>
</dbReference>
<dbReference type="CDD" id="cd00152">
    <property type="entry name" value="PTX"/>
    <property type="match status" value="1"/>
</dbReference>
<evidence type="ECO:0000259" key="10">
    <source>
        <dbReference type="PROSITE" id="PS51828"/>
    </source>
</evidence>
<keyword evidence="5 9" id="KW-0106">Calcium</keyword>
<evidence type="ECO:0000313" key="12">
    <source>
        <dbReference type="Proteomes" id="UP000299084"/>
    </source>
</evidence>
<evidence type="ECO:0000256" key="4">
    <source>
        <dbReference type="ARBA" id="ARBA00022729"/>
    </source>
</evidence>
<organism evidence="11 12">
    <name type="scientific">Camelus dromedarius</name>
    <name type="common">Dromedary</name>
    <name type="synonym">Arabian camel</name>
    <dbReference type="NCBI Taxonomy" id="9838"/>
    <lineage>
        <taxon>Eukaryota</taxon>
        <taxon>Metazoa</taxon>
        <taxon>Chordata</taxon>
        <taxon>Craniata</taxon>
        <taxon>Vertebrata</taxon>
        <taxon>Euteleostomi</taxon>
        <taxon>Mammalia</taxon>
        <taxon>Eutheria</taxon>
        <taxon>Laurasiatheria</taxon>
        <taxon>Artiodactyla</taxon>
        <taxon>Tylopoda</taxon>
        <taxon>Camelidae</taxon>
        <taxon>Camelus</taxon>
    </lineage>
</organism>
<protein>
    <recommendedName>
        <fullName evidence="9">Pentraxin family member</fullName>
    </recommendedName>
</protein>
<dbReference type="SUPFAM" id="SSF49899">
    <property type="entry name" value="Concanavalin A-like lectins/glucanases"/>
    <property type="match status" value="1"/>
</dbReference>
<feature type="disulfide bond" evidence="8">
    <location>
        <begin position="55"/>
        <end position="114"/>
    </location>
</feature>
<dbReference type="PANTHER" id="PTHR45869">
    <property type="entry name" value="C-REACTIVE PROTEIN-RELATED"/>
    <property type="match status" value="1"/>
</dbReference>
<dbReference type="InterPro" id="IPR051005">
    <property type="entry name" value="Pentraxin_domain"/>
</dbReference>
<dbReference type="AlphaFoldDB" id="A0A5N4CP55"/>
<keyword evidence="2" id="KW-0964">Secreted</keyword>
<evidence type="ECO:0000256" key="5">
    <source>
        <dbReference type="ARBA" id="ARBA00022837"/>
    </source>
</evidence>
<evidence type="ECO:0000256" key="1">
    <source>
        <dbReference type="ARBA" id="ARBA00004613"/>
    </source>
</evidence>
<dbReference type="PANTHER" id="PTHR45869:SF6">
    <property type="entry name" value="MUCOSAL PENTRAXIN-RELATED"/>
    <property type="match status" value="1"/>
</dbReference>
<accession>A0A5N4CP55</accession>
<dbReference type="PROSITE" id="PS51828">
    <property type="entry name" value="PTX_2"/>
    <property type="match status" value="1"/>
</dbReference>
<evidence type="ECO:0000256" key="9">
    <source>
        <dbReference type="RuleBase" id="RU362112"/>
    </source>
</evidence>
<dbReference type="GO" id="GO:0046872">
    <property type="term" value="F:metal ion binding"/>
    <property type="evidence" value="ECO:0007669"/>
    <property type="project" value="UniProtKB-KW"/>
</dbReference>
<comment type="subcellular location">
    <subcellularLocation>
        <location evidence="1 9">Secreted</location>
    </subcellularLocation>
</comment>
<dbReference type="GO" id="GO:0001849">
    <property type="term" value="F:complement component C1q complex binding"/>
    <property type="evidence" value="ECO:0007669"/>
    <property type="project" value="TreeGrafter"/>
</dbReference>